<keyword evidence="2" id="KW-1185">Reference proteome</keyword>
<name>A0AAF0EUN2_9BASI</name>
<reference evidence="1" key="1">
    <citation type="submission" date="2023-03" db="EMBL/GenBank/DDBJ databases">
        <title>Mating type loci evolution in Malassezia.</title>
        <authorList>
            <person name="Coelho M.A."/>
        </authorList>
    </citation>
    <scope>NUCLEOTIDE SEQUENCE</scope>
    <source>
        <strain evidence="1">CBS 11721</strain>
    </source>
</reference>
<evidence type="ECO:0000313" key="2">
    <source>
        <dbReference type="Proteomes" id="UP001219933"/>
    </source>
</evidence>
<sequence>MGHDVRALENSDDPESVATKAAELVRSRTKQWFSLYHRARKEGRAPPESNPHHAVPAWNQAMVFALRAGQVGLARALYNDLRNYNIKPTSYTLAGYLGGLAAHIRRAGADSVPLRIKDHVQIMGDELEAMIEQQTGDDVAAKIDPILISAQTSYLAVLTLVGRVHDARNIFETLCPDPRTNPKLPSPYATAAFYTSFLNALCMIEFEDKSDYLFDFWDRWETGVRRNMPQVPKFDQTCTKTLIWSMALDEDHARGAASLTHYLSQYIGVHYKRAPRIAKMLLENPIPIAPRSVTDALKLYIDRRMFAHAADVADHLGTDEPYAIKLALIAYAHLGDYERAAAYTSKDLSLSNYAYAINACTTAVKKHRSDGAFDVGIAIAKRCAETHGKIPIVPLTSLAITNLERHNINDIMDKLAPLEDIPGIKSVMAELKPYIVESK</sequence>
<dbReference type="AlphaFoldDB" id="A0AAF0EUN2"/>
<evidence type="ECO:0000313" key="1">
    <source>
        <dbReference type="EMBL" id="WFD33277.1"/>
    </source>
</evidence>
<dbReference type="Proteomes" id="UP001219933">
    <property type="component" value="Chromosome 1"/>
</dbReference>
<organism evidence="1 2">
    <name type="scientific">Malassezia cuniculi</name>
    <dbReference type="NCBI Taxonomy" id="948313"/>
    <lineage>
        <taxon>Eukaryota</taxon>
        <taxon>Fungi</taxon>
        <taxon>Dikarya</taxon>
        <taxon>Basidiomycota</taxon>
        <taxon>Ustilaginomycotina</taxon>
        <taxon>Malasseziomycetes</taxon>
        <taxon>Malasseziales</taxon>
        <taxon>Malasseziaceae</taxon>
        <taxon>Malassezia</taxon>
    </lineage>
</organism>
<protein>
    <submittedName>
        <fullName evidence="1">Uncharacterized protein</fullName>
    </submittedName>
</protein>
<accession>A0AAF0EUN2</accession>
<dbReference type="EMBL" id="CP119877">
    <property type="protein sequence ID" value="WFD33277.1"/>
    <property type="molecule type" value="Genomic_DNA"/>
</dbReference>
<proteinExistence type="predicted"/>
<gene>
    <name evidence="1" type="ORF">MCUN1_000090</name>
</gene>